<proteinExistence type="predicted"/>
<dbReference type="AlphaFoldDB" id="A0A918VIF9"/>
<name>A0A918VIF9_9ACTN</name>
<dbReference type="EMBL" id="BMWH01000019">
    <property type="protein sequence ID" value="GHA00081.1"/>
    <property type="molecule type" value="Genomic_DNA"/>
</dbReference>
<evidence type="ECO:0000313" key="1">
    <source>
        <dbReference type="EMBL" id="GHA00081.1"/>
    </source>
</evidence>
<keyword evidence="2" id="KW-1185">Reference proteome</keyword>
<accession>A0A918VIF9</accession>
<evidence type="ECO:0000313" key="2">
    <source>
        <dbReference type="Proteomes" id="UP000623010"/>
    </source>
</evidence>
<organism evidence="1 2">
    <name type="scientific">Streptomyces echinoruber</name>
    <dbReference type="NCBI Taxonomy" id="68898"/>
    <lineage>
        <taxon>Bacteria</taxon>
        <taxon>Bacillati</taxon>
        <taxon>Actinomycetota</taxon>
        <taxon>Actinomycetes</taxon>
        <taxon>Kitasatosporales</taxon>
        <taxon>Streptomycetaceae</taxon>
        <taxon>Streptomyces</taxon>
    </lineage>
</organism>
<sequence>MARMAAGPLGRRLPAALWTAYDRKRFLPCRVRLAAGRGRRRVHRGPAVRHP</sequence>
<reference evidence="1" key="1">
    <citation type="journal article" date="2014" name="Int. J. Syst. Evol. Microbiol.">
        <title>Complete genome sequence of Corynebacterium casei LMG S-19264T (=DSM 44701T), isolated from a smear-ripened cheese.</title>
        <authorList>
            <consortium name="US DOE Joint Genome Institute (JGI-PGF)"/>
            <person name="Walter F."/>
            <person name="Albersmeier A."/>
            <person name="Kalinowski J."/>
            <person name="Ruckert C."/>
        </authorList>
    </citation>
    <scope>NUCLEOTIDE SEQUENCE</scope>
    <source>
        <strain evidence="1">JCM 5016</strain>
    </source>
</reference>
<protein>
    <submittedName>
        <fullName evidence="1">Uncharacterized protein</fullName>
    </submittedName>
</protein>
<gene>
    <name evidence="1" type="ORF">GCM10010389_43980</name>
</gene>
<comment type="caution">
    <text evidence="1">The sequence shown here is derived from an EMBL/GenBank/DDBJ whole genome shotgun (WGS) entry which is preliminary data.</text>
</comment>
<reference evidence="1" key="2">
    <citation type="submission" date="2020-09" db="EMBL/GenBank/DDBJ databases">
        <authorList>
            <person name="Sun Q."/>
            <person name="Ohkuma M."/>
        </authorList>
    </citation>
    <scope>NUCLEOTIDE SEQUENCE</scope>
    <source>
        <strain evidence="1">JCM 5016</strain>
    </source>
</reference>
<dbReference type="Proteomes" id="UP000623010">
    <property type="component" value="Unassembled WGS sequence"/>
</dbReference>